<protein>
    <submittedName>
        <fullName evidence="12">Uncharacterized protein</fullName>
    </submittedName>
</protein>
<name>A0A9P6LSK2_9FUNG</name>
<feature type="compositionally biased region" description="Low complexity" evidence="11">
    <location>
        <begin position="25"/>
        <end position="47"/>
    </location>
</feature>
<comment type="subcellular location">
    <subcellularLocation>
        <location evidence="1">Nucleus</location>
    </subcellularLocation>
</comment>
<dbReference type="GO" id="GO:0003690">
    <property type="term" value="F:double-stranded DNA binding"/>
    <property type="evidence" value="ECO:0007669"/>
    <property type="project" value="TreeGrafter"/>
</dbReference>
<feature type="binding site" evidence="10">
    <location>
        <position position="538"/>
    </location>
    <ligand>
        <name>substrate</name>
    </ligand>
</feature>
<dbReference type="GO" id="GO:0005634">
    <property type="term" value="C:nucleus"/>
    <property type="evidence" value="ECO:0007669"/>
    <property type="project" value="UniProtKB-SubCell"/>
</dbReference>
<keyword evidence="6" id="KW-0269">Exonuclease</keyword>
<evidence type="ECO:0000256" key="7">
    <source>
        <dbReference type="ARBA" id="ARBA00023204"/>
    </source>
</evidence>
<keyword evidence="3" id="KW-0540">Nuclease</keyword>
<dbReference type="PANTHER" id="PTHR12415">
    <property type="entry name" value="TYROSYL-DNA PHOSPHODIESTERASE 1"/>
    <property type="match status" value="1"/>
</dbReference>
<evidence type="ECO:0000256" key="5">
    <source>
        <dbReference type="ARBA" id="ARBA00022801"/>
    </source>
</evidence>
<feature type="active site" description="Proton donor/acceptor" evidence="9">
    <location>
        <position position="536"/>
    </location>
</feature>
<evidence type="ECO:0000256" key="4">
    <source>
        <dbReference type="ARBA" id="ARBA00022763"/>
    </source>
</evidence>
<dbReference type="Pfam" id="PF02809">
    <property type="entry name" value="UIM"/>
    <property type="match status" value="2"/>
</dbReference>
<dbReference type="CDD" id="cd09122">
    <property type="entry name" value="PLDc_Tdp1_1"/>
    <property type="match status" value="1"/>
</dbReference>
<dbReference type="AlphaFoldDB" id="A0A9P6LSK2"/>
<evidence type="ECO:0000256" key="2">
    <source>
        <dbReference type="ARBA" id="ARBA00010205"/>
    </source>
</evidence>
<feature type="compositionally biased region" description="Low complexity" evidence="11">
    <location>
        <begin position="213"/>
        <end position="226"/>
    </location>
</feature>
<dbReference type="PANTHER" id="PTHR12415:SF0">
    <property type="entry name" value="TYROSYL-DNA PHOSPHODIESTERASE 1"/>
    <property type="match status" value="1"/>
</dbReference>
<keyword evidence="5" id="KW-0378">Hydrolase</keyword>
<comment type="similarity">
    <text evidence="2">Belongs to the tyrosyl-DNA phosphodiesterase family.</text>
</comment>
<keyword evidence="8" id="KW-0539">Nucleus</keyword>
<evidence type="ECO:0000256" key="6">
    <source>
        <dbReference type="ARBA" id="ARBA00022839"/>
    </source>
</evidence>
<feature type="region of interest" description="Disordered" evidence="11">
    <location>
        <begin position="22"/>
        <end position="91"/>
    </location>
</feature>
<gene>
    <name evidence="12" type="ORF">BGZ65_004270</name>
</gene>
<feature type="active site" description="Nucleophile" evidence="9">
    <location>
        <position position="358"/>
    </location>
</feature>
<accession>A0A9P6LSK2</accession>
<dbReference type="EMBL" id="JAAAHW010009977">
    <property type="protein sequence ID" value="KAF9932965.1"/>
    <property type="molecule type" value="Genomic_DNA"/>
</dbReference>
<dbReference type="InterPro" id="IPR010347">
    <property type="entry name" value="Tdp1"/>
</dbReference>
<keyword evidence="13" id="KW-1185">Reference proteome</keyword>
<feature type="compositionally biased region" description="Polar residues" evidence="11">
    <location>
        <begin position="143"/>
        <end position="152"/>
    </location>
</feature>
<dbReference type="GO" id="GO:0017005">
    <property type="term" value="F:3'-tyrosyl-DNA phosphodiesterase activity"/>
    <property type="evidence" value="ECO:0007669"/>
    <property type="project" value="TreeGrafter"/>
</dbReference>
<dbReference type="SMART" id="SM00726">
    <property type="entry name" value="UIM"/>
    <property type="match status" value="2"/>
</dbReference>
<dbReference type="Gene3D" id="3.30.870.10">
    <property type="entry name" value="Endonuclease Chain A"/>
    <property type="match status" value="2"/>
</dbReference>
<comment type="caution">
    <text evidence="12">The sequence shown here is derived from an EMBL/GenBank/DDBJ whole genome shotgun (WGS) entry which is preliminary data.</text>
</comment>
<evidence type="ECO:0000313" key="13">
    <source>
        <dbReference type="Proteomes" id="UP000749646"/>
    </source>
</evidence>
<sequence length="667" mass="73287">MDFDDEDADIAEAIRLSLAESQLRSNTNAGVASTSSSSSVPARRSSPQVIDLTDDFEPVKVESSAGKADAEHRSMMDVFSSTSNDNGDEDEDLKRALALSLAEASLSEYEKPVSTTAAILDRLSRAEMERERQERIKRKAILENTSSATSDVTPHINVKTKRSRPTGQKSPTATATSTSALEGASLPLSPSTSTSAPRPRPQALSSLPTSTRSPASSVFATSSSSSEPTIKQLRTPSFATPTSAEPSHPASSSAAIGAVAQYPPQYTVATFRNTGIGGKDLGRWEIRFEDLVRKEYLVKAMLTTFVLDETWLRQYLPSTIPQCIAMHWSRDNDERAGFLVDDKVTYMHPPLNGFGSFHSKLMLLFYPTFCRVVISSANLVSHEWLQLVNTVYVQDFSYLPVPVKVPEDHGEFGFALHNFLKVMTLPDKILKAINCVDFSPAKTGSLGKLTLKFLGEFSRASRGLAARARFKVAIEERLPPIKVVFPTEQHVQESRLGEMGAGSICFQDQYWDDPTFPRRVMHDFECVGALRGSLMHSKIVLAKTIPMSSTTGRQTTAPESRSTETRCAGWFYVGSANFTESAWGTISNKKATHTSDSGLYVSTRNWELGVVYVIETEEEMQAMTKLAKANGSDVAIDGSVQTFFGPLPVPFRRPLTSYAPNDRPWVR</sequence>
<dbReference type="GO" id="GO:0004527">
    <property type="term" value="F:exonuclease activity"/>
    <property type="evidence" value="ECO:0007669"/>
    <property type="project" value="UniProtKB-KW"/>
</dbReference>
<dbReference type="PROSITE" id="PS50330">
    <property type="entry name" value="UIM"/>
    <property type="match status" value="2"/>
</dbReference>
<feature type="compositionally biased region" description="Low complexity" evidence="11">
    <location>
        <begin position="170"/>
        <end position="197"/>
    </location>
</feature>
<keyword evidence="4" id="KW-0227">DNA damage</keyword>
<keyword evidence="7" id="KW-0234">DNA repair</keyword>
<evidence type="ECO:0000256" key="11">
    <source>
        <dbReference type="SAM" id="MobiDB-lite"/>
    </source>
</evidence>
<organism evidence="12 13">
    <name type="scientific">Modicella reniformis</name>
    <dbReference type="NCBI Taxonomy" id="1440133"/>
    <lineage>
        <taxon>Eukaryota</taxon>
        <taxon>Fungi</taxon>
        <taxon>Fungi incertae sedis</taxon>
        <taxon>Mucoromycota</taxon>
        <taxon>Mortierellomycotina</taxon>
        <taxon>Mortierellomycetes</taxon>
        <taxon>Mortierellales</taxon>
        <taxon>Mortierellaceae</taxon>
        <taxon>Modicella</taxon>
    </lineage>
</organism>
<dbReference type="GO" id="GO:0006281">
    <property type="term" value="P:DNA repair"/>
    <property type="evidence" value="ECO:0007669"/>
    <property type="project" value="UniProtKB-KW"/>
</dbReference>
<dbReference type="GO" id="GO:0003697">
    <property type="term" value="F:single-stranded DNA binding"/>
    <property type="evidence" value="ECO:0007669"/>
    <property type="project" value="TreeGrafter"/>
</dbReference>
<dbReference type="Pfam" id="PF06087">
    <property type="entry name" value="Tyr-DNA_phospho"/>
    <property type="match status" value="2"/>
</dbReference>
<evidence type="ECO:0000256" key="8">
    <source>
        <dbReference type="ARBA" id="ARBA00023242"/>
    </source>
</evidence>
<dbReference type="Proteomes" id="UP000749646">
    <property type="component" value="Unassembled WGS sequence"/>
</dbReference>
<evidence type="ECO:0000256" key="9">
    <source>
        <dbReference type="PIRSR" id="PIRSR610347-1"/>
    </source>
</evidence>
<dbReference type="SUPFAM" id="SSF56024">
    <property type="entry name" value="Phospholipase D/nuclease"/>
    <property type="match status" value="2"/>
</dbReference>
<proteinExistence type="inferred from homology"/>
<dbReference type="InterPro" id="IPR003903">
    <property type="entry name" value="UIM_dom"/>
</dbReference>
<evidence type="ECO:0000313" key="12">
    <source>
        <dbReference type="EMBL" id="KAF9932965.1"/>
    </source>
</evidence>
<evidence type="ECO:0000256" key="10">
    <source>
        <dbReference type="PIRSR" id="PIRSR610347-2"/>
    </source>
</evidence>
<feature type="binding site" evidence="10">
    <location>
        <position position="360"/>
    </location>
    <ligand>
        <name>substrate</name>
    </ligand>
</feature>
<dbReference type="OrthoDB" id="47785at2759"/>
<evidence type="ECO:0000256" key="1">
    <source>
        <dbReference type="ARBA" id="ARBA00004123"/>
    </source>
</evidence>
<reference evidence="12" key="1">
    <citation type="journal article" date="2020" name="Fungal Divers.">
        <title>Resolving the Mortierellaceae phylogeny through synthesis of multi-gene phylogenetics and phylogenomics.</title>
        <authorList>
            <person name="Vandepol N."/>
            <person name="Liber J."/>
            <person name="Desiro A."/>
            <person name="Na H."/>
            <person name="Kennedy M."/>
            <person name="Barry K."/>
            <person name="Grigoriev I.V."/>
            <person name="Miller A.N."/>
            <person name="O'Donnell K."/>
            <person name="Stajich J.E."/>
            <person name="Bonito G."/>
        </authorList>
    </citation>
    <scope>NUCLEOTIDE SEQUENCE</scope>
    <source>
        <strain evidence="12">MES-2147</strain>
    </source>
</reference>
<feature type="region of interest" description="Disordered" evidence="11">
    <location>
        <begin position="136"/>
        <end position="231"/>
    </location>
</feature>
<feature type="compositionally biased region" description="Polar residues" evidence="11">
    <location>
        <begin position="203"/>
        <end position="212"/>
    </location>
</feature>
<evidence type="ECO:0000256" key="3">
    <source>
        <dbReference type="ARBA" id="ARBA00022722"/>
    </source>
</evidence>